<dbReference type="SUPFAM" id="SSF53850">
    <property type="entry name" value="Periplasmic binding protein-like II"/>
    <property type="match status" value="1"/>
</dbReference>
<dbReference type="EMBL" id="CYSA01000027">
    <property type="protein sequence ID" value="CUH68158.1"/>
    <property type="molecule type" value="Genomic_DNA"/>
</dbReference>
<keyword evidence="2" id="KW-0805">Transcription regulation</keyword>
<dbReference type="InterPro" id="IPR036390">
    <property type="entry name" value="WH_DNA-bd_sf"/>
</dbReference>
<evidence type="ECO:0000313" key="6">
    <source>
        <dbReference type="EMBL" id="CUH68158.1"/>
    </source>
</evidence>
<dbReference type="STRING" id="53501.SAMN04488043_104296"/>
<dbReference type="Gene3D" id="3.40.190.10">
    <property type="entry name" value="Periplasmic binding protein-like II"/>
    <property type="match status" value="2"/>
</dbReference>
<dbReference type="GO" id="GO:0003700">
    <property type="term" value="F:DNA-binding transcription factor activity"/>
    <property type="evidence" value="ECO:0007669"/>
    <property type="project" value="InterPro"/>
</dbReference>
<dbReference type="PROSITE" id="PS50931">
    <property type="entry name" value="HTH_LYSR"/>
    <property type="match status" value="1"/>
</dbReference>
<evidence type="ECO:0000256" key="2">
    <source>
        <dbReference type="ARBA" id="ARBA00023015"/>
    </source>
</evidence>
<evidence type="ECO:0000256" key="3">
    <source>
        <dbReference type="ARBA" id="ARBA00023125"/>
    </source>
</evidence>
<protein>
    <submittedName>
        <fullName evidence="6">Gcv operon activator</fullName>
    </submittedName>
</protein>
<dbReference type="SUPFAM" id="SSF46785">
    <property type="entry name" value="Winged helix' DNA-binding domain"/>
    <property type="match status" value="1"/>
</dbReference>
<name>A0A0P1FJF3_THAGE</name>
<feature type="domain" description="HTH lysR-type" evidence="5">
    <location>
        <begin position="1"/>
        <end position="41"/>
    </location>
</feature>
<dbReference type="PANTHER" id="PTHR30537">
    <property type="entry name" value="HTH-TYPE TRANSCRIPTIONAL REGULATOR"/>
    <property type="match status" value="1"/>
</dbReference>
<sequence length="267" mass="29396">MAAAGNMLNVSHAAISQQIKALEAHLGLHLLDRKPRIPVLTDDGVQLAAVLDRCFGEITRMVDSLVDADSDRAIQISTTPAFASGWLMPRLAAFRQKHPDVSLMIDPTAEVKPLEPGGIDIALRYGRGDWPGHDATLLVESPIVVVASPDLVPKQGQLCPAELEKLHWLQELGTHESTDWLREQGVEKRPASGMTTLPGNLIMEEARAGRGAAVLARVFVEADIQAGRLRVLYQDEREKGYFLVTRPGMQRPHLRAFTKWLKNQIGN</sequence>
<dbReference type="InterPro" id="IPR058163">
    <property type="entry name" value="LysR-type_TF_proteobact-type"/>
</dbReference>
<dbReference type="InterPro" id="IPR005119">
    <property type="entry name" value="LysR_subst-bd"/>
</dbReference>
<proteinExistence type="inferred from homology"/>
<comment type="similarity">
    <text evidence="1">Belongs to the LysR transcriptional regulatory family.</text>
</comment>
<evidence type="ECO:0000256" key="1">
    <source>
        <dbReference type="ARBA" id="ARBA00009437"/>
    </source>
</evidence>
<keyword evidence="3" id="KW-0238">DNA-binding</keyword>
<dbReference type="AlphaFoldDB" id="A0A0P1FJF3"/>
<evidence type="ECO:0000313" key="7">
    <source>
        <dbReference type="Proteomes" id="UP000051587"/>
    </source>
</evidence>
<keyword evidence="4" id="KW-0804">Transcription</keyword>
<gene>
    <name evidence="6" type="primary">gcvA_7</name>
    <name evidence="6" type="ORF">TG4357_03424</name>
</gene>
<evidence type="ECO:0000256" key="4">
    <source>
        <dbReference type="ARBA" id="ARBA00023163"/>
    </source>
</evidence>
<dbReference type="GO" id="GO:0043565">
    <property type="term" value="F:sequence-specific DNA binding"/>
    <property type="evidence" value="ECO:0007669"/>
    <property type="project" value="TreeGrafter"/>
</dbReference>
<dbReference type="Gene3D" id="1.10.10.10">
    <property type="entry name" value="Winged helix-like DNA-binding domain superfamily/Winged helix DNA-binding domain"/>
    <property type="match status" value="1"/>
</dbReference>
<dbReference type="GO" id="GO:0006351">
    <property type="term" value="P:DNA-templated transcription"/>
    <property type="evidence" value="ECO:0007669"/>
    <property type="project" value="TreeGrafter"/>
</dbReference>
<keyword evidence="7" id="KW-1185">Reference proteome</keyword>
<reference evidence="6 7" key="1">
    <citation type="submission" date="2015-09" db="EMBL/GenBank/DDBJ databases">
        <authorList>
            <consortium name="Swine Surveillance"/>
        </authorList>
    </citation>
    <scope>NUCLEOTIDE SEQUENCE [LARGE SCALE GENOMIC DNA]</scope>
    <source>
        <strain evidence="6 7">CECT 4357</strain>
    </source>
</reference>
<dbReference type="InterPro" id="IPR036388">
    <property type="entry name" value="WH-like_DNA-bd_sf"/>
</dbReference>
<dbReference type="InterPro" id="IPR000847">
    <property type="entry name" value="LysR_HTH_N"/>
</dbReference>
<dbReference type="Pfam" id="PF00126">
    <property type="entry name" value="HTH_1"/>
    <property type="match status" value="1"/>
</dbReference>
<accession>A0A0P1FJF3</accession>
<dbReference type="Pfam" id="PF03466">
    <property type="entry name" value="LysR_substrate"/>
    <property type="match status" value="1"/>
</dbReference>
<evidence type="ECO:0000259" key="5">
    <source>
        <dbReference type="PROSITE" id="PS50931"/>
    </source>
</evidence>
<dbReference type="RefSeq" id="WP_342354304.1">
    <property type="nucleotide sequence ID" value="NZ_CP051181.1"/>
</dbReference>
<dbReference type="PANTHER" id="PTHR30537:SF26">
    <property type="entry name" value="GLYCINE CLEAVAGE SYSTEM TRANSCRIPTIONAL ACTIVATOR"/>
    <property type="match status" value="1"/>
</dbReference>
<organism evidence="6 7">
    <name type="scientific">Thalassovita gelatinovora</name>
    <name type="common">Thalassobius gelatinovorus</name>
    <dbReference type="NCBI Taxonomy" id="53501"/>
    <lineage>
        <taxon>Bacteria</taxon>
        <taxon>Pseudomonadati</taxon>
        <taxon>Pseudomonadota</taxon>
        <taxon>Alphaproteobacteria</taxon>
        <taxon>Rhodobacterales</taxon>
        <taxon>Roseobacteraceae</taxon>
        <taxon>Thalassovita</taxon>
    </lineage>
</organism>
<dbReference type="Proteomes" id="UP000051587">
    <property type="component" value="Unassembled WGS sequence"/>
</dbReference>